<dbReference type="GO" id="GO:0016787">
    <property type="term" value="F:hydrolase activity"/>
    <property type="evidence" value="ECO:0007669"/>
    <property type="project" value="UniProtKB-KW"/>
</dbReference>
<keyword evidence="4" id="KW-0378">Hydrolase</keyword>
<evidence type="ECO:0000256" key="3">
    <source>
        <dbReference type="ARBA" id="ARBA00022723"/>
    </source>
</evidence>
<dbReference type="STRING" id="504797.SAMN05421678_102534"/>
<dbReference type="Proteomes" id="UP000199052">
    <property type="component" value="Unassembled WGS sequence"/>
</dbReference>
<dbReference type="InterPro" id="IPR036866">
    <property type="entry name" value="RibonucZ/Hydroxyglut_hydro"/>
</dbReference>
<dbReference type="SUPFAM" id="SSF56281">
    <property type="entry name" value="Metallo-hydrolase/oxidoreductase"/>
    <property type="match status" value="1"/>
</dbReference>
<name>A0A1I2MD94_9ACTN</name>
<dbReference type="AlphaFoldDB" id="A0A1I2MD94"/>
<dbReference type="RefSeq" id="WP_092881741.1">
    <property type="nucleotide sequence ID" value="NZ_FOOI01000002.1"/>
</dbReference>
<evidence type="ECO:0000313" key="7">
    <source>
        <dbReference type="EMBL" id="SFF88759.1"/>
    </source>
</evidence>
<evidence type="ECO:0000313" key="6">
    <source>
        <dbReference type="EMBL" id="NYH81671.1"/>
    </source>
</evidence>
<protein>
    <submittedName>
        <fullName evidence="7">Uncharacterized protein</fullName>
    </submittedName>
</protein>
<keyword evidence="9" id="KW-1185">Reference proteome</keyword>
<dbReference type="InterPro" id="IPR051013">
    <property type="entry name" value="MBL_superfamily_lactonases"/>
</dbReference>
<dbReference type="Proteomes" id="UP000533017">
    <property type="component" value="Unassembled WGS sequence"/>
</dbReference>
<evidence type="ECO:0000256" key="1">
    <source>
        <dbReference type="ARBA" id="ARBA00001947"/>
    </source>
</evidence>
<dbReference type="EMBL" id="JACBZA010000001">
    <property type="protein sequence ID" value="NYH81671.1"/>
    <property type="molecule type" value="Genomic_DNA"/>
</dbReference>
<gene>
    <name evidence="6" type="ORF">FHR37_000522</name>
    <name evidence="7" type="ORF">SAMN05421678_102534</name>
</gene>
<organism evidence="7 8">
    <name type="scientific">Actinopolymorpha cephalotaxi</name>
    <dbReference type="NCBI Taxonomy" id="504797"/>
    <lineage>
        <taxon>Bacteria</taxon>
        <taxon>Bacillati</taxon>
        <taxon>Actinomycetota</taxon>
        <taxon>Actinomycetes</taxon>
        <taxon>Propionibacteriales</taxon>
        <taxon>Actinopolymorphaceae</taxon>
        <taxon>Actinopolymorpha</taxon>
    </lineage>
</organism>
<keyword evidence="3" id="KW-0479">Metal-binding</keyword>
<dbReference type="PANTHER" id="PTHR42978">
    <property type="entry name" value="QUORUM-QUENCHING LACTONASE YTNP-RELATED-RELATED"/>
    <property type="match status" value="1"/>
</dbReference>
<evidence type="ECO:0000313" key="9">
    <source>
        <dbReference type="Proteomes" id="UP000533017"/>
    </source>
</evidence>
<dbReference type="PANTHER" id="PTHR42978:SF2">
    <property type="entry name" value="102 KBASES UNSTABLE REGION: FROM 1 TO 119443"/>
    <property type="match status" value="1"/>
</dbReference>
<evidence type="ECO:0000256" key="4">
    <source>
        <dbReference type="ARBA" id="ARBA00022801"/>
    </source>
</evidence>
<proteinExistence type="inferred from homology"/>
<evidence type="ECO:0000256" key="5">
    <source>
        <dbReference type="ARBA" id="ARBA00022833"/>
    </source>
</evidence>
<evidence type="ECO:0000313" key="8">
    <source>
        <dbReference type="Proteomes" id="UP000199052"/>
    </source>
</evidence>
<evidence type="ECO:0000256" key="2">
    <source>
        <dbReference type="ARBA" id="ARBA00007749"/>
    </source>
</evidence>
<sequence length="257" mass="28869">MSEFRVDVLPLGRGEVPGPELFWMSGWDEWHTLLFQSVLLRGDGVVALVNTGPARDLEPMNAHWEQVLGARARMGREPGEFVVDQLARFGLTPEDVTHVVLTPLQLYTVSNVALFTHARICVAERGWVHFHTTHAHPHDNRATSLPDDVLVHLVTEAWPRVRLLADEDELAPGLRTWWSGVHHRASVVVEADTARGVVAISDSFFVLDNVEKNIPIGINENLYEAIAAYERVRRTADVIVPLYDPDNLERFPEGRVA</sequence>
<reference evidence="6 9" key="2">
    <citation type="submission" date="2020-07" db="EMBL/GenBank/DDBJ databases">
        <title>Sequencing the genomes of 1000 actinobacteria strains.</title>
        <authorList>
            <person name="Klenk H.-P."/>
        </authorList>
    </citation>
    <scope>NUCLEOTIDE SEQUENCE [LARGE SCALE GENOMIC DNA]</scope>
    <source>
        <strain evidence="6 9">DSM 45117</strain>
    </source>
</reference>
<reference evidence="7 8" key="1">
    <citation type="submission" date="2016-10" db="EMBL/GenBank/DDBJ databases">
        <authorList>
            <person name="de Groot N.N."/>
        </authorList>
    </citation>
    <scope>NUCLEOTIDE SEQUENCE [LARGE SCALE GENOMIC DNA]</scope>
    <source>
        <strain evidence="7 8">CPCC 202808</strain>
    </source>
</reference>
<accession>A0A1I2MD94</accession>
<dbReference type="OrthoDB" id="3196337at2"/>
<keyword evidence="5" id="KW-0862">Zinc</keyword>
<dbReference type="EMBL" id="FOOI01000002">
    <property type="protein sequence ID" value="SFF88759.1"/>
    <property type="molecule type" value="Genomic_DNA"/>
</dbReference>
<comment type="similarity">
    <text evidence="2">Belongs to the metallo-beta-lactamase superfamily.</text>
</comment>
<comment type="cofactor">
    <cofactor evidence="1">
        <name>Zn(2+)</name>
        <dbReference type="ChEBI" id="CHEBI:29105"/>
    </cofactor>
</comment>
<dbReference type="Gene3D" id="3.60.15.10">
    <property type="entry name" value="Ribonuclease Z/Hydroxyacylglutathione hydrolase-like"/>
    <property type="match status" value="1"/>
</dbReference>
<dbReference type="GO" id="GO:0046872">
    <property type="term" value="F:metal ion binding"/>
    <property type="evidence" value="ECO:0007669"/>
    <property type="project" value="UniProtKB-KW"/>
</dbReference>